<dbReference type="Proteomes" id="UP000198704">
    <property type="component" value="Unassembled WGS sequence"/>
</dbReference>
<dbReference type="AlphaFoldDB" id="A0A1H0KL75"/>
<reference evidence="3" key="1">
    <citation type="submission" date="2016-10" db="EMBL/GenBank/DDBJ databases">
        <authorList>
            <person name="Varghese N."/>
            <person name="Submissions S."/>
        </authorList>
    </citation>
    <scope>NUCLEOTIDE SEQUENCE [LARGE SCALE GENOMIC DNA]</scope>
    <source>
        <strain evidence="3">BL47</strain>
    </source>
</reference>
<dbReference type="STRING" id="582672.SAMN05216360_12755"/>
<evidence type="ECO:0000313" key="2">
    <source>
        <dbReference type="EMBL" id="SDO56573.1"/>
    </source>
</evidence>
<proteinExistence type="predicted"/>
<accession>A0A1H0KL75</accession>
<dbReference type="EMBL" id="FNHS01000027">
    <property type="protein sequence ID" value="SDO56573.1"/>
    <property type="molecule type" value="Genomic_DNA"/>
</dbReference>
<name>A0A1H0KL75_9HYPH</name>
<sequence length="51" mass="5406">MHGGANGIGAPKGERNGSYRTGLHTAEMVELRREVSRMVRISNAAIRAGLG</sequence>
<evidence type="ECO:0000313" key="3">
    <source>
        <dbReference type="Proteomes" id="UP000198704"/>
    </source>
</evidence>
<protein>
    <submittedName>
        <fullName evidence="2">Uncharacterized protein</fullName>
    </submittedName>
</protein>
<evidence type="ECO:0000256" key="1">
    <source>
        <dbReference type="SAM" id="MobiDB-lite"/>
    </source>
</evidence>
<keyword evidence="3" id="KW-1185">Reference proteome</keyword>
<gene>
    <name evidence="2" type="ORF">SAMN05216360_12755</name>
</gene>
<feature type="region of interest" description="Disordered" evidence="1">
    <location>
        <begin position="1"/>
        <end position="21"/>
    </location>
</feature>
<organism evidence="2 3">
    <name type="scientific">Methylobacterium phyllostachyos</name>
    <dbReference type="NCBI Taxonomy" id="582672"/>
    <lineage>
        <taxon>Bacteria</taxon>
        <taxon>Pseudomonadati</taxon>
        <taxon>Pseudomonadota</taxon>
        <taxon>Alphaproteobacteria</taxon>
        <taxon>Hyphomicrobiales</taxon>
        <taxon>Methylobacteriaceae</taxon>
        <taxon>Methylobacterium</taxon>
    </lineage>
</organism>